<evidence type="ECO:0000313" key="3">
    <source>
        <dbReference type="Proteomes" id="UP000784294"/>
    </source>
</evidence>
<accession>A0A3S5BC03</accession>
<name>A0A3S5BC03_9PLAT</name>
<dbReference type="AlphaFoldDB" id="A0A3S5BC03"/>
<evidence type="ECO:0000313" key="2">
    <source>
        <dbReference type="EMBL" id="VEL42458.1"/>
    </source>
</evidence>
<keyword evidence="3" id="KW-1185">Reference proteome</keyword>
<protein>
    <submittedName>
        <fullName evidence="2">Uncharacterized protein</fullName>
    </submittedName>
</protein>
<dbReference type="Proteomes" id="UP000784294">
    <property type="component" value="Unassembled WGS sequence"/>
</dbReference>
<sequence length="73" mass="7735">MELYIKPDGGPLVCPQAFPVCLHARQCRLNSLCAGSTECARLGLEWHRGADGDDDDAGAGTNERGDEIAGEFG</sequence>
<organism evidence="2 3">
    <name type="scientific">Protopolystoma xenopodis</name>
    <dbReference type="NCBI Taxonomy" id="117903"/>
    <lineage>
        <taxon>Eukaryota</taxon>
        <taxon>Metazoa</taxon>
        <taxon>Spiralia</taxon>
        <taxon>Lophotrochozoa</taxon>
        <taxon>Platyhelminthes</taxon>
        <taxon>Monogenea</taxon>
        <taxon>Polyopisthocotylea</taxon>
        <taxon>Polystomatidea</taxon>
        <taxon>Polystomatidae</taxon>
        <taxon>Protopolystoma</taxon>
    </lineage>
</organism>
<reference evidence="2" key="1">
    <citation type="submission" date="2018-11" db="EMBL/GenBank/DDBJ databases">
        <authorList>
            <consortium name="Pathogen Informatics"/>
        </authorList>
    </citation>
    <scope>NUCLEOTIDE SEQUENCE</scope>
</reference>
<dbReference type="EMBL" id="CAAALY010274510">
    <property type="protein sequence ID" value="VEL42458.1"/>
    <property type="molecule type" value="Genomic_DNA"/>
</dbReference>
<proteinExistence type="predicted"/>
<gene>
    <name evidence="2" type="ORF">PXEA_LOCUS35898</name>
</gene>
<comment type="caution">
    <text evidence="2">The sequence shown here is derived from an EMBL/GenBank/DDBJ whole genome shotgun (WGS) entry which is preliminary data.</text>
</comment>
<evidence type="ECO:0000256" key="1">
    <source>
        <dbReference type="SAM" id="MobiDB-lite"/>
    </source>
</evidence>
<feature type="region of interest" description="Disordered" evidence="1">
    <location>
        <begin position="50"/>
        <end position="73"/>
    </location>
</feature>